<gene>
    <name evidence="2" type="ORF">FHS94_000166</name>
</gene>
<dbReference type="InterPro" id="IPR011044">
    <property type="entry name" value="Quino_amine_DH_bsu"/>
</dbReference>
<dbReference type="Pfam" id="PF05096">
    <property type="entry name" value="Glu_cyclase_2"/>
    <property type="match status" value="1"/>
</dbReference>
<evidence type="ECO:0000313" key="3">
    <source>
        <dbReference type="Proteomes" id="UP000546200"/>
    </source>
</evidence>
<evidence type="ECO:0000313" key="2">
    <source>
        <dbReference type="EMBL" id="MBB5713347.1"/>
    </source>
</evidence>
<protein>
    <submittedName>
        <fullName evidence="2">Glutamine cyclotransferase</fullName>
    </submittedName>
</protein>
<organism evidence="2 3">
    <name type="scientific">Sphingomonas aerophila</name>
    <dbReference type="NCBI Taxonomy" id="1344948"/>
    <lineage>
        <taxon>Bacteria</taxon>
        <taxon>Pseudomonadati</taxon>
        <taxon>Pseudomonadota</taxon>
        <taxon>Alphaproteobacteria</taxon>
        <taxon>Sphingomonadales</taxon>
        <taxon>Sphingomonadaceae</taxon>
        <taxon>Sphingomonas</taxon>
    </lineage>
</organism>
<dbReference type="SUPFAM" id="SSF50969">
    <property type="entry name" value="YVTN repeat-like/Quinoprotein amine dehydrogenase"/>
    <property type="match status" value="1"/>
</dbReference>
<feature type="chain" id="PRO_5030920153" evidence="1">
    <location>
        <begin position="23"/>
        <end position="271"/>
    </location>
</feature>
<dbReference type="PANTHER" id="PTHR31270:SF1">
    <property type="entry name" value="GLUTAMINYL-PEPTIDE CYCLOTRANSFERASE"/>
    <property type="match status" value="1"/>
</dbReference>
<evidence type="ECO:0000256" key="1">
    <source>
        <dbReference type="SAM" id="SignalP"/>
    </source>
</evidence>
<dbReference type="InterPro" id="IPR007788">
    <property type="entry name" value="QCT"/>
</dbReference>
<keyword evidence="2" id="KW-0808">Transferase</keyword>
<reference evidence="2 3" key="1">
    <citation type="submission" date="2020-08" db="EMBL/GenBank/DDBJ databases">
        <title>Genomic Encyclopedia of Type Strains, Phase IV (KMG-IV): sequencing the most valuable type-strain genomes for metagenomic binning, comparative biology and taxonomic classification.</title>
        <authorList>
            <person name="Goeker M."/>
        </authorList>
    </citation>
    <scope>NUCLEOTIDE SEQUENCE [LARGE SCALE GENOMIC DNA]</scope>
    <source>
        <strain evidence="2 3">DSM 100044</strain>
    </source>
</reference>
<name>A0A7W9EU69_9SPHN</name>
<dbReference type="EMBL" id="JACIJK010000001">
    <property type="protein sequence ID" value="MBB5713347.1"/>
    <property type="molecule type" value="Genomic_DNA"/>
</dbReference>
<dbReference type="GO" id="GO:0016603">
    <property type="term" value="F:glutaminyl-peptide cyclotransferase activity"/>
    <property type="evidence" value="ECO:0007669"/>
    <property type="project" value="InterPro"/>
</dbReference>
<dbReference type="Proteomes" id="UP000546200">
    <property type="component" value="Unassembled WGS sequence"/>
</dbReference>
<accession>A0A7W9EU69</accession>
<keyword evidence="3" id="KW-1185">Reference proteome</keyword>
<feature type="signal peptide" evidence="1">
    <location>
        <begin position="1"/>
        <end position="22"/>
    </location>
</feature>
<dbReference type="AlphaFoldDB" id="A0A7W9EU69"/>
<keyword evidence="1" id="KW-0732">Signal</keyword>
<dbReference type="PANTHER" id="PTHR31270">
    <property type="entry name" value="GLUTAMINYL-PEPTIDE CYCLOTRANSFERASE"/>
    <property type="match status" value="1"/>
</dbReference>
<sequence length="271" mass="29519">MIARLLLCLAALGLAAPATPQAVPTPAPAPAPKAAQSSPPPVLVARVVARYPHDTRAFTEGLIWRDGALYESIGYEGQSEVRRVRLTDGKVIARAVIPANQFGEGLAGWKDQLISLTWHDGIAHRWNARTLKEVGQSRYTGEGWGLASDATGLILGDGSPTLRFLDPVSFAERRRITVHMPDGQQVDQVNELEMVDGVLLANVWQTPFILRINPKDGLVTAIVDLRSVVAEVKVTNRDAVLNGIAYDPVGKRLFITGKLWPTVFEVQLVPR</sequence>
<proteinExistence type="predicted"/>
<dbReference type="RefSeq" id="WP_184053443.1">
    <property type="nucleotide sequence ID" value="NZ_JACIJK010000001.1"/>
</dbReference>
<comment type="caution">
    <text evidence="2">The sequence shown here is derived from an EMBL/GenBank/DDBJ whole genome shotgun (WGS) entry which is preliminary data.</text>
</comment>